<dbReference type="PROSITE" id="PS51352">
    <property type="entry name" value="THIOREDOXIN_2"/>
    <property type="match status" value="1"/>
</dbReference>
<feature type="transmembrane region" description="Helical" evidence="14">
    <location>
        <begin position="12"/>
        <end position="39"/>
    </location>
</feature>
<dbReference type="InterPro" id="IPR013766">
    <property type="entry name" value="Thioredoxin_domain"/>
</dbReference>
<evidence type="ECO:0000313" key="16">
    <source>
        <dbReference type="EMBL" id="RXN20038.1"/>
    </source>
</evidence>
<dbReference type="AlphaFoldDB" id="A0A498MFM5"/>
<evidence type="ECO:0000256" key="5">
    <source>
        <dbReference type="ARBA" id="ARBA00022692"/>
    </source>
</evidence>
<dbReference type="CDD" id="cd06174">
    <property type="entry name" value="MFS"/>
    <property type="match status" value="1"/>
</dbReference>
<evidence type="ECO:0000256" key="2">
    <source>
        <dbReference type="ARBA" id="ARBA00004651"/>
    </source>
</evidence>
<protein>
    <submittedName>
        <fullName evidence="16">Large neutral amino acids transporter small subunit 3-like protein</fullName>
    </submittedName>
</protein>
<dbReference type="PANTHER" id="PTHR20766">
    <property type="entry name" value="LARGE NEUTRAL AMINO ACIDS TRANSPORTER SMALL SUBUNIT 4-LIKE ISOFORM X1"/>
    <property type="match status" value="1"/>
</dbReference>
<evidence type="ECO:0000256" key="3">
    <source>
        <dbReference type="ARBA" id="ARBA00006595"/>
    </source>
</evidence>
<sequence>MAPSLSQAYRRRWWMAITSIIENLLFSAVLLGWGSLLIMLKNEGFYSHLCTENVTEAHTNVSSTEQTVWPSCVEQEEILNLGFTIGSFIISAATLPLGILMDKFGPRPIRLFGSSCFAFSMALIAVASYDPKVLSALIFIAVSMNGFGGICLTFTSLTLPNMFGNVRSTILSLMIGSYASSAVTFPGVKLIYDVGVSFSVIFWLWAGFAFLVFLNCFINWPAESFPGPEDIRYTAMVKLRGTTGSPPFYRSVCSPIFLWSIITMAMTQLRLIFFMGAMNKMLEFLVTHGDPNASEELVKEAEENVSLYSSIFGTLQLLCLVSCPLIGYIMDWRMKECEDVVNSAEGEKSHSGPPKRDRKIQKLTNAIRAFILTNTLLVIFGIISLIDNLPIQVVSFVLHTAVRGFIHSCCGGLYAAVYPTNHFGTLTGLQSMISAVFALLQQPLFMLMVGPLKGDPYWREVEILMFLSAIVMMKNRRAITIEQHVGNIILFCKVANVILFFRLDIRLGLLYLTLCIVFLMTCKPPLYMGPEYIKYFSDKTIDDELEKDNRVTWIVEFFANWSPECQSFASVYADLSLKYNCAGLKFGKVDIGRYSEVAKKYRVSTSPLSKQLPSLVLFQGGKEIMRRPQVDKKGRAVSWTFTEENIIREFNLNELYQKSKKLGKTKGEKFERPTESVFSPVPEEEEPEAETITAMDTESKKDK</sequence>
<keyword evidence="18" id="KW-1267">Proteomics identification</keyword>
<feature type="domain" description="Thioredoxin" evidence="15">
    <location>
        <begin position="509"/>
        <end position="664"/>
    </location>
</feature>
<feature type="region of interest" description="Disordered" evidence="13">
    <location>
        <begin position="663"/>
        <end position="703"/>
    </location>
</feature>
<evidence type="ECO:0000256" key="1">
    <source>
        <dbReference type="ARBA" id="ARBA00004583"/>
    </source>
</evidence>
<dbReference type="Gene3D" id="1.20.1250.20">
    <property type="entry name" value="MFS general substrate transporter like domains"/>
    <property type="match status" value="2"/>
</dbReference>
<dbReference type="PANTHER" id="PTHR20766:SF0">
    <property type="entry name" value="LARGE NEUTRAL AMINO ACIDS TRANSPORTER SMALL SUBUNIT 3"/>
    <property type="match status" value="1"/>
</dbReference>
<reference evidence="16 17" key="1">
    <citation type="submission" date="2018-03" db="EMBL/GenBank/DDBJ databases">
        <title>Draft genome sequence of Rohu Carp (Labeo rohita).</title>
        <authorList>
            <person name="Das P."/>
            <person name="Kushwaha B."/>
            <person name="Joshi C.G."/>
            <person name="Kumar D."/>
            <person name="Nagpure N.S."/>
            <person name="Sahoo L."/>
            <person name="Das S.P."/>
            <person name="Bit A."/>
            <person name="Patnaik S."/>
            <person name="Meher P.K."/>
            <person name="Jayasankar P."/>
            <person name="Koringa P.G."/>
            <person name="Patel N.V."/>
            <person name="Hinsu A.T."/>
            <person name="Kumar R."/>
            <person name="Pandey M."/>
            <person name="Agarwal S."/>
            <person name="Srivastava S."/>
            <person name="Singh M."/>
            <person name="Iquebal M.A."/>
            <person name="Jaiswal S."/>
            <person name="Angadi U.B."/>
            <person name="Kumar N."/>
            <person name="Raza M."/>
            <person name="Shah T.M."/>
            <person name="Rai A."/>
            <person name="Jena J.K."/>
        </authorList>
    </citation>
    <scope>NUCLEOTIDE SEQUENCE [LARGE SCALE GENOMIC DNA]</scope>
    <source>
        <strain evidence="16">DASCIFA01</strain>
        <tissue evidence="16">Testis</tissue>
    </source>
</reference>
<evidence type="ECO:0000256" key="7">
    <source>
        <dbReference type="ARBA" id="ARBA00023136"/>
    </source>
</evidence>
<feature type="compositionally biased region" description="Basic and acidic residues" evidence="13">
    <location>
        <begin position="665"/>
        <end position="674"/>
    </location>
</feature>
<feature type="transmembrane region" description="Helical" evidence="14">
    <location>
        <begin position="366"/>
        <end position="386"/>
    </location>
</feature>
<keyword evidence="6 14" id="KW-1133">Transmembrane helix</keyword>
<comment type="subcellular location">
    <subcellularLocation>
        <location evidence="2">Cell membrane</location>
        <topology evidence="2">Multi-pass membrane protein</topology>
    </subcellularLocation>
    <subcellularLocation>
        <location evidence="1">Mitochondrion membrane</location>
        <topology evidence="1">Single-pass type I membrane protein</topology>
    </subcellularLocation>
</comment>
<evidence type="ECO:0007829" key="18">
    <source>
        <dbReference type="PeptideAtlas" id="A0A498MFM5"/>
    </source>
</evidence>
<keyword evidence="17" id="KW-1185">Reference proteome</keyword>
<comment type="catalytic activity">
    <reaction evidence="10">
        <text>L-methionine(in) = L-methionine(out)</text>
        <dbReference type="Rhea" id="RHEA:70939"/>
        <dbReference type="ChEBI" id="CHEBI:57844"/>
    </reaction>
</comment>
<feature type="transmembrane region" description="Helical" evidence="14">
    <location>
        <begin position="392"/>
        <end position="417"/>
    </location>
</feature>
<dbReference type="Proteomes" id="UP000290572">
    <property type="component" value="Unassembled WGS sequence"/>
</dbReference>
<feature type="transmembrane region" description="Helical" evidence="14">
    <location>
        <begin position="135"/>
        <end position="159"/>
    </location>
</feature>
<comment type="catalytic activity">
    <reaction evidence="11">
        <text>L-isoleucine(in) = L-isoleucine(out)</text>
        <dbReference type="Rhea" id="RHEA:70943"/>
        <dbReference type="ChEBI" id="CHEBI:58045"/>
    </reaction>
</comment>
<feature type="transmembrane region" description="Helical" evidence="14">
    <location>
        <begin position="307"/>
        <end position="329"/>
    </location>
</feature>
<evidence type="ECO:0000259" key="15">
    <source>
        <dbReference type="PROSITE" id="PS51352"/>
    </source>
</evidence>
<dbReference type="GO" id="GO:0031966">
    <property type="term" value="C:mitochondrial membrane"/>
    <property type="evidence" value="ECO:0007669"/>
    <property type="project" value="UniProtKB-SubCell"/>
</dbReference>
<feature type="transmembrane region" description="Helical" evidence="14">
    <location>
        <begin position="198"/>
        <end position="218"/>
    </location>
</feature>
<evidence type="ECO:0000256" key="10">
    <source>
        <dbReference type="ARBA" id="ARBA00036530"/>
    </source>
</evidence>
<comment type="caution">
    <text evidence="16">The sequence shown here is derived from an EMBL/GenBank/DDBJ whole genome shotgun (WGS) entry which is preliminary data.</text>
</comment>
<dbReference type="GO" id="GO:0015179">
    <property type="term" value="F:L-amino acid transmembrane transporter activity"/>
    <property type="evidence" value="ECO:0007669"/>
    <property type="project" value="TreeGrafter"/>
</dbReference>
<dbReference type="Pfam" id="PF00085">
    <property type="entry name" value="Thioredoxin"/>
    <property type="match status" value="1"/>
</dbReference>
<comment type="similarity">
    <text evidence="3">Belongs to the SLC43A transporter (TC 2.A.1.44) family.</text>
</comment>
<dbReference type="InterPro" id="IPR011701">
    <property type="entry name" value="MFS"/>
</dbReference>
<dbReference type="FunFam" id="1.20.1250.20:FF:000274">
    <property type="entry name" value="Solute carrier family 43 member 1"/>
    <property type="match status" value="1"/>
</dbReference>
<feature type="transmembrane region" description="Helical" evidence="14">
    <location>
        <begin position="111"/>
        <end position="129"/>
    </location>
</feature>
<feature type="transmembrane region" description="Helical" evidence="14">
    <location>
        <begin position="485"/>
        <end position="503"/>
    </location>
</feature>
<feature type="transmembrane region" description="Helical" evidence="14">
    <location>
        <begin position="429"/>
        <end position="450"/>
    </location>
</feature>
<keyword evidence="5 14" id="KW-0812">Transmembrane</keyword>
<evidence type="ECO:0000256" key="4">
    <source>
        <dbReference type="ARBA" id="ARBA00022475"/>
    </source>
</evidence>
<dbReference type="InterPro" id="IPR037463">
    <property type="entry name" value="TMX2_thioredoxin_dom"/>
</dbReference>
<dbReference type="SUPFAM" id="SSF52833">
    <property type="entry name" value="Thioredoxin-like"/>
    <property type="match status" value="1"/>
</dbReference>
<dbReference type="Gene3D" id="3.40.30.10">
    <property type="entry name" value="Glutaredoxin"/>
    <property type="match status" value="1"/>
</dbReference>
<evidence type="ECO:0000256" key="9">
    <source>
        <dbReference type="ARBA" id="ARBA00036466"/>
    </source>
</evidence>
<evidence type="ECO:0000256" key="12">
    <source>
        <dbReference type="ARBA" id="ARBA00036887"/>
    </source>
</evidence>
<dbReference type="InterPro" id="IPR036249">
    <property type="entry name" value="Thioredoxin-like_sf"/>
</dbReference>
<feature type="transmembrane region" description="Helical" evidence="14">
    <location>
        <begin position="171"/>
        <end position="192"/>
    </location>
</feature>
<feature type="transmembrane region" description="Helical" evidence="14">
    <location>
        <begin position="509"/>
        <end position="529"/>
    </location>
</feature>
<keyword evidence="7 14" id="KW-0472">Membrane</keyword>
<dbReference type="GO" id="GO:0015175">
    <property type="term" value="F:neutral L-amino acid transmembrane transporter activity"/>
    <property type="evidence" value="ECO:0007669"/>
    <property type="project" value="TreeGrafter"/>
</dbReference>
<dbReference type="SUPFAM" id="SSF103473">
    <property type="entry name" value="MFS general substrate transporter"/>
    <property type="match status" value="1"/>
</dbReference>
<dbReference type="Pfam" id="PF07690">
    <property type="entry name" value="MFS_1"/>
    <property type="match status" value="1"/>
</dbReference>
<dbReference type="GO" id="GO:0005886">
    <property type="term" value="C:plasma membrane"/>
    <property type="evidence" value="ECO:0007669"/>
    <property type="project" value="UniProtKB-SubCell"/>
</dbReference>
<evidence type="ECO:0000313" key="17">
    <source>
        <dbReference type="Proteomes" id="UP000290572"/>
    </source>
</evidence>
<feature type="transmembrane region" description="Helical" evidence="14">
    <location>
        <begin position="78"/>
        <end position="99"/>
    </location>
</feature>
<dbReference type="CDD" id="cd02962">
    <property type="entry name" value="TMX2"/>
    <property type="match status" value="1"/>
</dbReference>
<dbReference type="InterPro" id="IPR036259">
    <property type="entry name" value="MFS_trans_sf"/>
</dbReference>
<dbReference type="STRING" id="84645.A0A498MFM5"/>
<evidence type="ECO:0000256" key="14">
    <source>
        <dbReference type="SAM" id="Phobius"/>
    </source>
</evidence>
<organism evidence="16 17">
    <name type="scientific">Labeo rohita</name>
    <name type="common">Indian major carp</name>
    <name type="synonym">Cyprinus rohita</name>
    <dbReference type="NCBI Taxonomy" id="84645"/>
    <lineage>
        <taxon>Eukaryota</taxon>
        <taxon>Metazoa</taxon>
        <taxon>Chordata</taxon>
        <taxon>Craniata</taxon>
        <taxon>Vertebrata</taxon>
        <taxon>Euteleostomi</taxon>
        <taxon>Actinopterygii</taxon>
        <taxon>Neopterygii</taxon>
        <taxon>Teleostei</taxon>
        <taxon>Ostariophysi</taxon>
        <taxon>Cypriniformes</taxon>
        <taxon>Cyprinidae</taxon>
        <taxon>Labeoninae</taxon>
        <taxon>Labeonini</taxon>
        <taxon>Labeo</taxon>
    </lineage>
</organism>
<dbReference type="EMBL" id="QBIY01012653">
    <property type="protein sequence ID" value="RXN20038.1"/>
    <property type="molecule type" value="Genomic_DNA"/>
</dbReference>
<feature type="transmembrane region" description="Helical" evidence="14">
    <location>
        <begin position="256"/>
        <end position="278"/>
    </location>
</feature>
<gene>
    <name evidence="16" type="ORF">ROHU_025340</name>
</gene>
<keyword evidence="4" id="KW-1003">Cell membrane</keyword>
<comment type="catalytic activity">
    <reaction evidence="9">
        <text>L-phenylalanine(in) = L-phenylalanine(out)</text>
        <dbReference type="Rhea" id="RHEA:27950"/>
        <dbReference type="ChEBI" id="CHEBI:58095"/>
    </reaction>
</comment>
<name>A0A498MFM5_LABRO</name>
<evidence type="ECO:0000256" key="13">
    <source>
        <dbReference type="SAM" id="MobiDB-lite"/>
    </source>
</evidence>
<proteinExistence type="evidence at protein level"/>
<accession>A0A498MFM5</accession>
<evidence type="ECO:0000256" key="6">
    <source>
        <dbReference type="ARBA" id="ARBA00022989"/>
    </source>
</evidence>
<evidence type="ECO:0000256" key="8">
    <source>
        <dbReference type="ARBA" id="ARBA00023180"/>
    </source>
</evidence>
<comment type="catalytic activity">
    <reaction evidence="12">
        <text>L-leucine(in) = L-leucine(out)</text>
        <dbReference type="Rhea" id="RHEA:73011"/>
        <dbReference type="ChEBI" id="CHEBI:57427"/>
    </reaction>
</comment>
<keyword evidence="8" id="KW-0325">Glycoprotein</keyword>
<evidence type="ECO:0000256" key="11">
    <source>
        <dbReference type="ARBA" id="ARBA00036777"/>
    </source>
</evidence>